<feature type="signal peptide" evidence="1">
    <location>
        <begin position="1"/>
        <end position="26"/>
    </location>
</feature>
<keyword evidence="1" id="KW-0732">Signal</keyword>
<evidence type="ECO:0000256" key="1">
    <source>
        <dbReference type="SAM" id="SignalP"/>
    </source>
</evidence>
<reference evidence="3" key="1">
    <citation type="journal article" date="2019" name="Int. J. Syst. Evol. Microbiol.">
        <title>The Global Catalogue of Microorganisms (GCM) 10K type strain sequencing project: providing services to taxonomists for standard genome sequencing and annotation.</title>
        <authorList>
            <consortium name="The Broad Institute Genomics Platform"/>
            <consortium name="The Broad Institute Genome Sequencing Center for Infectious Disease"/>
            <person name="Wu L."/>
            <person name="Ma J."/>
        </authorList>
    </citation>
    <scope>NUCLEOTIDE SEQUENCE [LARGE SCALE GENOMIC DNA]</scope>
    <source>
        <strain evidence="3">JCM 17304</strain>
    </source>
</reference>
<gene>
    <name evidence="2" type="ORF">GCM10022414_12620</name>
</gene>
<comment type="caution">
    <text evidence="2">The sequence shown here is derived from an EMBL/GenBank/DDBJ whole genome shotgun (WGS) entry which is preliminary data.</text>
</comment>
<feature type="chain" id="PRO_5045674458" evidence="1">
    <location>
        <begin position="27"/>
        <end position="269"/>
    </location>
</feature>
<accession>A0ABP7WLF7</accession>
<sequence length="269" mass="28310">MMFISSRNIRRSFAIALTFGAIAAQAATPLSDLYSAVPKPPASAAEALTWISEGEIVHPKYVEVAAALAAERARIAELNGGKAPEASVTVPSSVSDSAEVQAAARSYASYLAKNQGAEAPEAVLGKRKRWLQAAFGQNQMQIAKAMTSCDTPCTDAAAIDANKSLINRRDYELKTEIRAWNAMFDDWKTKRFSVVIPADSSIGPTAGGSAASTAEGRSLMASYQAAILDEVELLLSISKLCVLRAEAIIKGLDGSEPDGISGASKKAAK</sequence>
<proteinExistence type="predicted"/>
<protein>
    <submittedName>
        <fullName evidence="2">Uncharacterized protein</fullName>
    </submittedName>
</protein>
<name>A0ABP7WLF7_9GAMM</name>
<dbReference type="Proteomes" id="UP001500392">
    <property type="component" value="Unassembled WGS sequence"/>
</dbReference>
<evidence type="ECO:0000313" key="2">
    <source>
        <dbReference type="EMBL" id="GAA4090901.1"/>
    </source>
</evidence>
<keyword evidence="3" id="KW-1185">Reference proteome</keyword>
<evidence type="ECO:0000313" key="3">
    <source>
        <dbReference type="Proteomes" id="UP001500392"/>
    </source>
</evidence>
<dbReference type="EMBL" id="BAABDM010000002">
    <property type="protein sequence ID" value="GAA4090901.1"/>
    <property type="molecule type" value="Genomic_DNA"/>
</dbReference>
<dbReference type="RefSeq" id="WP_344933659.1">
    <property type="nucleotide sequence ID" value="NZ_BAABDM010000002.1"/>
</dbReference>
<organism evidence="2 3">
    <name type="scientific">Zhongshania borealis</name>
    <dbReference type="NCBI Taxonomy" id="889488"/>
    <lineage>
        <taxon>Bacteria</taxon>
        <taxon>Pseudomonadati</taxon>
        <taxon>Pseudomonadota</taxon>
        <taxon>Gammaproteobacteria</taxon>
        <taxon>Cellvibrionales</taxon>
        <taxon>Spongiibacteraceae</taxon>
        <taxon>Zhongshania</taxon>
    </lineage>
</organism>